<dbReference type="PROSITE" id="PS50110">
    <property type="entry name" value="RESPONSE_REGULATORY"/>
    <property type="match status" value="1"/>
</dbReference>
<keyword evidence="1" id="KW-0805">Transcription regulation</keyword>
<dbReference type="GO" id="GO:0000160">
    <property type="term" value="P:phosphorelay signal transduction system"/>
    <property type="evidence" value="ECO:0007669"/>
    <property type="project" value="InterPro"/>
</dbReference>
<dbReference type="Proteomes" id="UP000199088">
    <property type="component" value="Unassembled WGS sequence"/>
</dbReference>
<dbReference type="Gene3D" id="3.40.50.2300">
    <property type="match status" value="1"/>
</dbReference>
<dbReference type="SMART" id="SM00448">
    <property type="entry name" value="REC"/>
    <property type="match status" value="1"/>
</dbReference>
<dbReference type="Pfam" id="PF00072">
    <property type="entry name" value="Response_reg"/>
    <property type="match status" value="1"/>
</dbReference>
<keyword evidence="3" id="KW-0804">Transcription</keyword>
<dbReference type="CDD" id="cd17535">
    <property type="entry name" value="REC_NarL-like"/>
    <property type="match status" value="1"/>
</dbReference>
<dbReference type="InterPro" id="IPR058245">
    <property type="entry name" value="NreC/VraR/RcsB-like_REC"/>
</dbReference>
<keyword evidence="4" id="KW-0597">Phosphoprotein</keyword>
<dbReference type="GO" id="GO:0003677">
    <property type="term" value="F:DNA binding"/>
    <property type="evidence" value="ECO:0007669"/>
    <property type="project" value="UniProtKB-KW"/>
</dbReference>
<evidence type="ECO:0000256" key="2">
    <source>
        <dbReference type="ARBA" id="ARBA00023125"/>
    </source>
</evidence>
<protein>
    <submittedName>
        <fullName evidence="6">Response regulator receiver domain-containing protein</fullName>
    </submittedName>
</protein>
<evidence type="ECO:0000259" key="5">
    <source>
        <dbReference type="PROSITE" id="PS50110"/>
    </source>
</evidence>
<sequence>MLLADDQQLLRAGFRVILGSEPGIEVVGEAADGVEAVELAGSLRPDVVLMDIRMPRLDGLSATEHLVRVPGGPRVVVLTTFDLDEYVVRALRAGAYGFLLKDTPAARLVGRCGPRRTATR</sequence>
<dbReference type="PANTHER" id="PTHR43214:SF24">
    <property type="entry name" value="TRANSCRIPTIONAL REGULATORY PROTEIN NARL-RELATED"/>
    <property type="match status" value="1"/>
</dbReference>
<dbReference type="EMBL" id="FNIR01000001">
    <property type="protein sequence ID" value="SDN52071.1"/>
    <property type="molecule type" value="Genomic_DNA"/>
</dbReference>
<evidence type="ECO:0000256" key="3">
    <source>
        <dbReference type="ARBA" id="ARBA00023163"/>
    </source>
</evidence>
<organism evidence="6 7">
    <name type="scientific">Klenkia soli</name>
    <dbReference type="NCBI Taxonomy" id="1052260"/>
    <lineage>
        <taxon>Bacteria</taxon>
        <taxon>Bacillati</taxon>
        <taxon>Actinomycetota</taxon>
        <taxon>Actinomycetes</taxon>
        <taxon>Geodermatophilales</taxon>
        <taxon>Geodermatophilaceae</taxon>
        <taxon>Klenkia</taxon>
    </lineage>
</organism>
<feature type="modified residue" description="4-aspartylphosphate" evidence="4">
    <location>
        <position position="51"/>
    </location>
</feature>
<evidence type="ECO:0000256" key="4">
    <source>
        <dbReference type="PROSITE-ProRule" id="PRU00169"/>
    </source>
</evidence>
<evidence type="ECO:0000313" key="6">
    <source>
        <dbReference type="EMBL" id="SDN52071.1"/>
    </source>
</evidence>
<dbReference type="InterPro" id="IPR039420">
    <property type="entry name" value="WalR-like"/>
</dbReference>
<name>A0A1H0C2F8_9ACTN</name>
<gene>
    <name evidence="6" type="ORF">SAMN05660199_00187</name>
</gene>
<keyword evidence="2" id="KW-0238">DNA-binding</keyword>
<dbReference type="InterPro" id="IPR011006">
    <property type="entry name" value="CheY-like_superfamily"/>
</dbReference>
<evidence type="ECO:0000313" key="7">
    <source>
        <dbReference type="Proteomes" id="UP000199088"/>
    </source>
</evidence>
<reference evidence="7" key="1">
    <citation type="submission" date="2016-10" db="EMBL/GenBank/DDBJ databases">
        <authorList>
            <person name="Varghese N."/>
            <person name="Submissions S."/>
        </authorList>
    </citation>
    <scope>NUCLEOTIDE SEQUENCE [LARGE SCALE GENOMIC DNA]</scope>
    <source>
        <strain evidence="7">DSM 45843</strain>
    </source>
</reference>
<dbReference type="InterPro" id="IPR001789">
    <property type="entry name" value="Sig_transdc_resp-reg_receiver"/>
</dbReference>
<dbReference type="SUPFAM" id="SSF52172">
    <property type="entry name" value="CheY-like"/>
    <property type="match status" value="1"/>
</dbReference>
<feature type="domain" description="Response regulatory" evidence="5">
    <location>
        <begin position="1"/>
        <end position="116"/>
    </location>
</feature>
<accession>A0A1H0C2F8</accession>
<evidence type="ECO:0000256" key="1">
    <source>
        <dbReference type="ARBA" id="ARBA00023015"/>
    </source>
</evidence>
<dbReference type="PANTHER" id="PTHR43214">
    <property type="entry name" value="TWO-COMPONENT RESPONSE REGULATOR"/>
    <property type="match status" value="1"/>
</dbReference>
<keyword evidence="7" id="KW-1185">Reference proteome</keyword>
<dbReference type="STRING" id="1052260.SAMN05660199_00187"/>
<dbReference type="AlphaFoldDB" id="A0A1H0C2F8"/>
<proteinExistence type="predicted"/>